<gene>
    <name evidence="1" type="ordered locus">CKO_00975</name>
</gene>
<keyword evidence="2" id="KW-1185">Reference proteome</keyword>
<reference evidence="1 2" key="1">
    <citation type="submission" date="2007-08" db="EMBL/GenBank/DDBJ databases">
        <authorList>
            <consortium name="The Citrobacter koseri Genome Sequencing Project"/>
            <person name="McClelland M."/>
            <person name="Sanderson E.K."/>
            <person name="Porwollik S."/>
            <person name="Spieth J."/>
            <person name="Clifton W.S."/>
            <person name="Latreille P."/>
            <person name="Courtney L."/>
            <person name="Wang C."/>
            <person name="Pepin K."/>
            <person name="Bhonagiri V."/>
            <person name="Nash W."/>
            <person name="Johnson M."/>
            <person name="Thiruvilangam P."/>
            <person name="Wilson R."/>
        </authorList>
    </citation>
    <scope>NUCLEOTIDE SEQUENCE [LARGE SCALE GENOMIC DNA]</scope>
    <source>
        <strain evidence="2">ATCC BAA-895 / CDC 4225-83 / SGSC4696</strain>
    </source>
</reference>
<organism evidence="1 2">
    <name type="scientific">Citrobacter koseri (strain ATCC BAA-895 / CDC 4225-83 / SGSC4696)</name>
    <dbReference type="NCBI Taxonomy" id="290338"/>
    <lineage>
        <taxon>Bacteria</taxon>
        <taxon>Pseudomonadati</taxon>
        <taxon>Pseudomonadota</taxon>
        <taxon>Gammaproteobacteria</taxon>
        <taxon>Enterobacterales</taxon>
        <taxon>Enterobacteriaceae</taxon>
        <taxon>Citrobacter</taxon>
    </lineage>
</organism>
<protein>
    <submittedName>
        <fullName evidence="1">Uncharacterized protein</fullName>
    </submittedName>
</protein>
<dbReference type="STRING" id="290338.CKO_00975"/>
<evidence type="ECO:0000313" key="1">
    <source>
        <dbReference type="EMBL" id="ABV12122.1"/>
    </source>
</evidence>
<dbReference type="KEGG" id="cko:CKO_00975"/>
<evidence type="ECO:0000313" key="2">
    <source>
        <dbReference type="Proteomes" id="UP000008148"/>
    </source>
</evidence>
<sequence>MCLFVKLILPILTIVIDNEKPYRQNSHYHNEWDLFDYDFAN</sequence>
<name>A8AF59_CITK8</name>
<accession>A8AF59</accession>
<dbReference type="HOGENOM" id="CLU_3267689_0_0_6"/>
<dbReference type="EMBL" id="CP000822">
    <property type="protein sequence ID" value="ABV12122.1"/>
    <property type="molecule type" value="Genomic_DNA"/>
</dbReference>
<dbReference type="AlphaFoldDB" id="A8AF59"/>
<proteinExistence type="predicted"/>
<dbReference type="Proteomes" id="UP000008148">
    <property type="component" value="Chromosome"/>
</dbReference>